<evidence type="ECO:0000313" key="4">
    <source>
        <dbReference type="EMBL" id="CAD2221102.1"/>
    </source>
</evidence>
<keyword evidence="1" id="KW-0863">Zinc-finger</keyword>
<dbReference type="InterPro" id="IPR013083">
    <property type="entry name" value="Znf_RING/FYVE/PHD"/>
</dbReference>
<dbReference type="GO" id="GO:0008270">
    <property type="term" value="F:zinc ion binding"/>
    <property type="evidence" value="ECO:0007669"/>
    <property type="project" value="UniProtKB-KW"/>
</dbReference>
<gene>
    <name evidence="4" type="ORF">ADEAN_000863300</name>
</gene>
<evidence type="ECO:0000259" key="3">
    <source>
        <dbReference type="PROSITE" id="PS50089"/>
    </source>
</evidence>
<dbReference type="OrthoDB" id="258495at2759"/>
<dbReference type="Gene3D" id="3.30.40.10">
    <property type="entry name" value="Zinc/RING finger domain, C3HC4 (zinc finger)"/>
    <property type="match status" value="1"/>
</dbReference>
<evidence type="ECO:0000256" key="1">
    <source>
        <dbReference type="PROSITE-ProRule" id="PRU00175"/>
    </source>
</evidence>
<keyword evidence="1" id="KW-0862">Zinc</keyword>
<dbReference type="SUPFAM" id="SSF57850">
    <property type="entry name" value="RING/U-box"/>
    <property type="match status" value="1"/>
</dbReference>
<dbReference type="SMART" id="SM00184">
    <property type="entry name" value="RING"/>
    <property type="match status" value="1"/>
</dbReference>
<dbReference type="Proteomes" id="UP000515908">
    <property type="component" value="Chromosome 19"/>
</dbReference>
<sequence>MFSVLLRVLKSFGSVVEENPYLSVFASDLPELIRRGRVALLHPCWELGMDGDASRQLSDDEFLPKHVQESIYHLTQLLPVLEGESARYSASGNSRRPKSKKSSAREGRPSTTAGQRDELVTTSVAFSGGVCQICLEAKADTRFVPCRHECCRMCFAMYRNSLIAQEDSNMVCFFCKAKITGLNVNDSD</sequence>
<dbReference type="PROSITE" id="PS50089">
    <property type="entry name" value="ZF_RING_2"/>
    <property type="match status" value="1"/>
</dbReference>
<evidence type="ECO:0000313" key="5">
    <source>
        <dbReference type="Proteomes" id="UP000515908"/>
    </source>
</evidence>
<proteinExistence type="predicted"/>
<feature type="region of interest" description="Disordered" evidence="2">
    <location>
        <begin position="88"/>
        <end position="116"/>
    </location>
</feature>
<keyword evidence="5" id="KW-1185">Reference proteome</keyword>
<reference evidence="4 5" key="1">
    <citation type="submission" date="2020-08" db="EMBL/GenBank/DDBJ databases">
        <authorList>
            <person name="Newling K."/>
            <person name="Davey J."/>
            <person name="Forrester S."/>
        </authorList>
    </citation>
    <scope>NUCLEOTIDE SEQUENCE [LARGE SCALE GENOMIC DNA]</scope>
    <source>
        <strain evidence="5">Crithidia deanei Carvalho (ATCC PRA-265)</strain>
    </source>
</reference>
<evidence type="ECO:0000256" key="2">
    <source>
        <dbReference type="SAM" id="MobiDB-lite"/>
    </source>
</evidence>
<dbReference type="Pfam" id="PF13920">
    <property type="entry name" value="zf-C3HC4_3"/>
    <property type="match status" value="1"/>
</dbReference>
<dbReference type="InterPro" id="IPR001841">
    <property type="entry name" value="Znf_RING"/>
</dbReference>
<dbReference type="AlphaFoldDB" id="A0A7G2CSC4"/>
<feature type="domain" description="RING-type" evidence="3">
    <location>
        <begin position="131"/>
        <end position="176"/>
    </location>
</feature>
<accession>A0A7G2CSC4</accession>
<dbReference type="VEuPathDB" id="TriTrypDB:ADEAN_000863300"/>
<organism evidence="4 5">
    <name type="scientific">Angomonas deanei</name>
    <dbReference type="NCBI Taxonomy" id="59799"/>
    <lineage>
        <taxon>Eukaryota</taxon>
        <taxon>Discoba</taxon>
        <taxon>Euglenozoa</taxon>
        <taxon>Kinetoplastea</taxon>
        <taxon>Metakinetoplastina</taxon>
        <taxon>Trypanosomatida</taxon>
        <taxon>Trypanosomatidae</taxon>
        <taxon>Strigomonadinae</taxon>
        <taxon>Angomonas</taxon>
    </lineage>
</organism>
<protein>
    <submittedName>
        <fullName evidence="4">Zinc finger, C3HC4 type (RING finger) containing protein, putative</fullName>
    </submittedName>
</protein>
<name>A0A7G2CSC4_9TRYP</name>
<keyword evidence="1" id="KW-0479">Metal-binding</keyword>
<dbReference type="EMBL" id="LR877163">
    <property type="protein sequence ID" value="CAD2221102.1"/>
    <property type="molecule type" value="Genomic_DNA"/>
</dbReference>